<sequence>MSREPTFEDVVNPTPEEMTAWAYAPEAQPPVSQDWDVIATRPAFGSLFLTLTADRKCPHRRFFLGCLYLLAGDAVRTRFQTMPEASLNGLTDEAMATGEAWVSTWAARTRALLRAPESFDYEAWCDPRGLASTAI</sequence>
<gene>
    <name evidence="1" type="ORF">E5082_31660</name>
</gene>
<proteinExistence type="predicted"/>
<keyword evidence="2" id="KW-1185">Reference proteome</keyword>
<dbReference type="GeneID" id="91534614"/>
<organism evidence="1 2">
    <name type="scientific">Streptomyces griseoluteus</name>
    <dbReference type="NCBI Taxonomy" id="29306"/>
    <lineage>
        <taxon>Bacteria</taxon>
        <taxon>Bacillati</taxon>
        <taxon>Actinomycetota</taxon>
        <taxon>Actinomycetes</taxon>
        <taxon>Kitasatosporales</taxon>
        <taxon>Streptomycetaceae</taxon>
        <taxon>Streptomyces</taxon>
    </lineage>
</organism>
<reference evidence="1 2" key="1">
    <citation type="submission" date="2019-04" db="EMBL/GenBank/DDBJ databases">
        <title>Streptomyces sp. nov. Bv016 isolated from bark of Buahinia variegata.</title>
        <authorList>
            <person name="Kanchanasin P."/>
            <person name="Tanasupawat S."/>
            <person name="Yuki M."/>
            <person name="Kudo T."/>
        </authorList>
    </citation>
    <scope>NUCLEOTIDE SEQUENCE [LARGE SCALE GENOMIC DNA]</scope>
    <source>
        <strain evidence="1 2">JCM 4765</strain>
    </source>
</reference>
<protein>
    <submittedName>
        <fullName evidence="1">Uncharacterized protein</fullName>
    </submittedName>
</protein>
<evidence type="ECO:0000313" key="2">
    <source>
        <dbReference type="Proteomes" id="UP000298513"/>
    </source>
</evidence>
<comment type="caution">
    <text evidence="1">The sequence shown here is derived from an EMBL/GenBank/DDBJ whole genome shotgun (WGS) entry which is preliminary data.</text>
</comment>
<dbReference type="RefSeq" id="WP_135794655.1">
    <property type="nucleotide sequence ID" value="NZ_BNBQ01000018.1"/>
</dbReference>
<dbReference type="EMBL" id="SRRU01000018">
    <property type="protein sequence ID" value="TGN73562.1"/>
    <property type="molecule type" value="Genomic_DNA"/>
</dbReference>
<name>A0A4Z1CWS1_STRGP</name>
<evidence type="ECO:0000313" key="1">
    <source>
        <dbReference type="EMBL" id="TGN73562.1"/>
    </source>
</evidence>
<accession>A0A4Z1CWS1</accession>
<dbReference type="Proteomes" id="UP000298513">
    <property type="component" value="Unassembled WGS sequence"/>
</dbReference>
<dbReference type="AlphaFoldDB" id="A0A4Z1CWS1"/>